<dbReference type="EMBL" id="JAAARO010000006">
    <property type="protein sequence ID" value="KAF5746407.1"/>
    <property type="molecule type" value="Genomic_DNA"/>
</dbReference>
<name>A0A7J7DJA9_TRIWF</name>
<feature type="compositionally biased region" description="Basic and acidic residues" evidence="1">
    <location>
        <begin position="19"/>
        <end position="40"/>
    </location>
</feature>
<proteinExistence type="predicted"/>
<dbReference type="PROSITE" id="PS50829">
    <property type="entry name" value="GYF"/>
    <property type="match status" value="1"/>
</dbReference>
<gene>
    <name evidence="3" type="ORF">HS088_TW06G00578</name>
</gene>
<dbReference type="SUPFAM" id="SSF55277">
    <property type="entry name" value="GYF domain"/>
    <property type="match status" value="1"/>
</dbReference>
<sequence>MAERKLDLPAHLLPCEVEAPGRNDEAKGHGGLLDESKDQVASETSVPLSPQWLYTKPTESKMKMRAPPYVSRGNSTDSNQKDGRRLDGSEEKKDWRRTAAESENSHRWHEDERETGLIDGRRDRRKVDHRVDNISTRETTDNRVLPASDRWHDGSSRASLHELQRDNKWSSRWGPEDKEDSRVEKRADVDKEKEDTQPFAASNRSASERESDSRDKWRPRHRMEAHSGVSTSFRSEAGPGLERVRMEGSNIRFSLGRGRSNTVGRSSTVGTIGTVHSYKTGSVLGKPSSGAVTFCYPRGKLLDIYRKQKIDPSFINMPHEMEELPSITHVDSIEPLAFVVPNAEEEVIINDIWKGKVTNSEVVYDSFKKGRSFEYVKGELRSTEEKEVTATSVIAEETIDILQEAANDDTFLAGEKRVHLDQEKDRVNAAFLVPDSNGLIPTVSENNAIEIKRGYHTNLQSTTGEKRQTVDSAFTQHSKFDDRESASSCDMRLKLPDDYRSLFILPSLEQNASGSMQESGGNGGMKNLTRGFFPEELSLYYIDPQGNTQGPFSVADITLWFEEGFFGTDLPVRFADAPEGTPFQELCVILPHLTLRDSNANNVADQNCKMEIFDALGGQLEASLSAASVAENTDSSSMNDPYRPFDETNSHSSQHGLSKFSEPEPLSKLPQSEDIVFPGRTENMGYPTLKSHGSNPLANSGHSSLSNELVDPGGSTQHENKLHPFGLLCSELEGTHTRLIQASDIPSSLARATSLEVMNDSSCVAETWSDIYGQKAISVPHSYQDPMAAQRLSRMEHESNGFDLADHVMSQNFQQQQIQQRNMLSPHTRLNESILERRGQNFMHHQQLANHPTPDLEHLLILQMQQQRQLELQQLQLQQKEQLQQRQRRPQEHQRSQVRQLLLEQLLHDQTPDSALGQSLVDPISANNALDQIVWEQQLLHELQQRSNHSSRHIVPSIEQLAQAKFGLAQQQEHQRDMLELMSRTQRGQMQSLDRQILLQEQQTRKLPMGLRQRSNMEEDRHIDTVWPTDETNLFLRTSSGTHHAHSTGMSPLDFYQQQERVPHEEQLQHLERYPSLQDRLRQGLFGTASLPFENSISFLSSDPGLNLDVLNAMPHGGALDMQESRAHMQSAVQMGTRSSGIHSHNAQYPLVPNQFHTPHSDSFEGCWSDTKSNRRLTNDWVESKMQQLHINSEWQKKELEGKMTAEDSNRWMSGGFDEDKSRRLLMELHQKSSHQPAELLDMNDGVSSERKAPLWPSYVSDSCEPAQVCAAEEPWSRSERNGKLLFRSESVTSVGESFLSSIGETARSVGKDSNSIGKPSLNKEYLEVEGGKQLAKIERTRRDSVFSIQDALTEKGRSAVIDHGRAPINTLYSDKIGRINSFTEEIVKDRVHVASKGQENILLRRPSASRLSSAQEGSPELHSDPFSRGEGPLSGGDGGRRELVLNPSSQALDISSYGMDMHLRRTSSLGDSDVSEPSFIDMLKSNSKKTTTTEAYSTTVASEQLDGAQGSRSGRKKGKKGRQIDPALLGFKVTSNRIMMGEIQHIND</sequence>
<dbReference type="FunCoup" id="A0A7J7DJA9">
    <property type="interactions" value="3583"/>
</dbReference>
<evidence type="ECO:0000259" key="2">
    <source>
        <dbReference type="PROSITE" id="PS50829"/>
    </source>
</evidence>
<dbReference type="SMART" id="SM00444">
    <property type="entry name" value="GYF"/>
    <property type="match status" value="1"/>
</dbReference>
<feature type="domain" description="GYF" evidence="2">
    <location>
        <begin position="536"/>
        <end position="587"/>
    </location>
</feature>
<dbReference type="CDD" id="cd00072">
    <property type="entry name" value="GYF"/>
    <property type="match status" value="1"/>
</dbReference>
<feature type="region of interest" description="Disordered" evidence="1">
    <location>
        <begin position="1501"/>
        <end position="1524"/>
    </location>
</feature>
<organism evidence="3 4">
    <name type="scientific">Tripterygium wilfordii</name>
    <name type="common">Thunder God vine</name>
    <dbReference type="NCBI Taxonomy" id="458696"/>
    <lineage>
        <taxon>Eukaryota</taxon>
        <taxon>Viridiplantae</taxon>
        <taxon>Streptophyta</taxon>
        <taxon>Embryophyta</taxon>
        <taxon>Tracheophyta</taxon>
        <taxon>Spermatophyta</taxon>
        <taxon>Magnoliopsida</taxon>
        <taxon>eudicotyledons</taxon>
        <taxon>Gunneridae</taxon>
        <taxon>Pentapetalae</taxon>
        <taxon>rosids</taxon>
        <taxon>fabids</taxon>
        <taxon>Celastrales</taxon>
        <taxon>Celastraceae</taxon>
        <taxon>Tripterygium</taxon>
    </lineage>
</organism>
<dbReference type="InParanoid" id="A0A7J7DJA9"/>
<dbReference type="Proteomes" id="UP000593562">
    <property type="component" value="Unassembled WGS sequence"/>
</dbReference>
<evidence type="ECO:0000313" key="3">
    <source>
        <dbReference type="EMBL" id="KAF5746407.1"/>
    </source>
</evidence>
<dbReference type="InterPro" id="IPR035445">
    <property type="entry name" value="GYF-like_dom_sf"/>
</dbReference>
<dbReference type="Pfam" id="PF02213">
    <property type="entry name" value="GYF"/>
    <property type="match status" value="1"/>
</dbReference>
<dbReference type="InterPro" id="IPR003169">
    <property type="entry name" value="GYF"/>
</dbReference>
<accession>A0A7J7DJA9</accession>
<feature type="region of interest" description="Disordered" evidence="1">
    <location>
        <begin position="1405"/>
        <end position="1444"/>
    </location>
</feature>
<feature type="region of interest" description="Disordered" evidence="1">
    <location>
        <begin position="17"/>
        <end position="236"/>
    </location>
</feature>
<reference evidence="3 4" key="1">
    <citation type="journal article" date="2020" name="Nat. Commun.">
        <title>Genome of Tripterygium wilfordii and identification of cytochrome P450 involved in triptolide biosynthesis.</title>
        <authorList>
            <person name="Tu L."/>
            <person name="Su P."/>
            <person name="Zhang Z."/>
            <person name="Gao L."/>
            <person name="Wang J."/>
            <person name="Hu T."/>
            <person name="Zhou J."/>
            <person name="Zhang Y."/>
            <person name="Zhao Y."/>
            <person name="Liu Y."/>
            <person name="Song Y."/>
            <person name="Tong Y."/>
            <person name="Lu Y."/>
            <person name="Yang J."/>
            <person name="Xu C."/>
            <person name="Jia M."/>
            <person name="Peters R.J."/>
            <person name="Huang L."/>
            <person name="Gao W."/>
        </authorList>
    </citation>
    <scope>NUCLEOTIDE SEQUENCE [LARGE SCALE GENOMIC DNA]</scope>
    <source>
        <strain evidence="4">cv. XIE 37</strain>
        <tissue evidence="3">Leaf</tissue>
    </source>
</reference>
<evidence type="ECO:0000313" key="4">
    <source>
        <dbReference type="Proteomes" id="UP000593562"/>
    </source>
</evidence>
<feature type="compositionally biased region" description="Basic and acidic residues" evidence="1">
    <location>
        <begin position="79"/>
        <end position="132"/>
    </location>
</feature>
<feature type="compositionally biased region" description="Polar residues" evidence="1">
    <location>
        <begin position="691"/>
        <end position="707"/>
    </location>
</feature>
<feature type="region of interest" description="Disordered" evidence="1">
    <location>
        <begin position="627"/>
        <end position="718"/>
    </location>
</feature>
<dbReference type="PANTHER" id="PTHR46992">
    <property type="entry name" value="GYF DOMAIN-CONTAINING PROTEIN"/>
    <property type="match status" value="1"/>
</dbReference>
<feature type="compositionally biased region" description="Basic and acidic residues" evidence="1">
    <location>
        <begin position="149"/>
        <end position="196"/>
    </location>
</feature>
<dbReference type="PANTHER" id="PTHR46992:SF4">
    <property type="entry name" value="GYF DOMAIN-CONTAINING PROTEIN"/>
    <property type="match status" value="1"/>
</dbReference>
<protein>
    <recommendedName>
        <fullName evidence="2">GYF domain-containing protein</fullName>
    </recommendedName>
</protein>
<feature type="compositionally biased region" description="Basic and acidic residues" evidence="1">
    <location>
        <begin position="206"/>
        <end position="216"/>
    </location>
</feature>
<keyword evidence="4" id="KW-1185">Reference proteome</keyword>
<dbReference type="OrthoDB" id="6415790at2759"/>
<feature type="compositionally biased region" description="Low complexity" evidence="1">
    <location>
        <begin position="1405"/>
        <end position="1415"/>
    </location>
</feature>
<comment type="caution">
    <text evidence="3">The sequence shown here is derived from an EMBL/GenBank/DDBJ whole genome shotgun (WGS) entry which is preliminary data.</text>
</comment>
<evidence type="ECO:0000256" key="1">
    <source>
        <dbReference type="SAM" id="MobiDB-lite"/>
    </source>
</evidence>
<dbReference type="Gene3D" id="3.30.1490.40">
    <property type="match status" value="1"/>
</dbReference>